<dbReference type="InterPro" id="IPR018289">
    <property type="entry name" value="MULE_transposase_dom"/>
</dbReference>
<comment type="caution">
    <text evidence="3">The sequence shown here is derived from an EMBL/GenBank/DDBJ whole genome shotgun (WGS) entry which is preliminary data.</text>
</comment>
<feature type="domain" description="MULE transposase" evidence="2">
    <location>
        <begin position="356"/>
        <end position="450"/>
    </location>
</feature>
<evidence type="ECO:0000313" key="3">
    <source>
        <dbReference type="EMBL" id="KAF5374208.1"/>
    </source>
</evidence>
<organism evidence="3 4">
    <name type="scientific">Tetrapyrgos nigripes</name>
    <dbReference type="NCBI Taxonomy" id="182062"/>
    <lineage>
        <taxon>Eukaryota</taxon>
        <taxon>Fungi</taxon>
        <taxon>Dikarya</taxon>
        <taxon>Basidiomycota</taxon>
        <taxon>Agaricomycotina</taxon>
        <taxon>Agaricomycetes</taxon>
        <taxon>Agaricomycetidae</taxon>
        <taxon>Agaricales</taxon>
        <taxon>Marasmiineae</taxon>
        <taxon>Marasmiaceae</taxon>
        <taxon>Tetrapyrgos</taxon>
    </lineage>
</organism>
<dbReference type="OrthoDB" id="3049698at2759"/>
<dbReference type="EMBL" id="JAACJM010000002">
    <property type="protein sequence ID" value="KAF5374208.1"/>
    <property type="molecule type" value="Genomic_DNA"/>
</dbReference>
<evidence type="ECO:0000259" key="2">
    <source>
        <dbReference type="Pfam" id="PF10551"/>
    </source>
</evidence>
<feature type="compositionally biased region" description="Basic and acidic residues" evidence="1">
    <location>
        <begin position="89"/>
        <end position="101"/>
    </location>
</feature>
<dbReference type="Proteomes" id="UP000559256">
    <property type="component" value="Unassembled WGS sequence"/>
</dbReference>
<feature type="compositionally biased region" description="Basic and acidic residues" evidence="1">
    <location>
        <begin position="48"/>
        <end position="57"/>
    </location>
</feature>
<gene>
    <name evidence="3" type="ORF">D9758_004643</name>
</gene>
<evidence type="ECO:0000256" key="1">
    <source>
        <dbReference type="SAM" id="MobiDB-lite"/>
    </source>
</evidence>
<feature type="region of interest" description="Disordered" evidence="1">
    <location>
        <begin position="1"/>
        <end position="104"/>
    </location>
</feature>
<dbReference type="Pfam" id="PF10551">
    <property type="entry name" value="MULE"/>
    <property type="match status" value="1"/>
</dbReference>
<feature type="compositionally biased region" description="Basic and acidic residues" evidence="1">
    <location>
        <begin position="67"/>
        <end position="76"/>
    </location>
</feature>
<keyword evidence="4" id="KW-1185">Reference proteome</keyword>
<name>A0A8H5GZX6_9AGAR</name>
<accession>A0A8H5GZX6</accession>
<reference evidence="3 4" key="1">
    <citation type="journal article" date="2020" name="ISME J.">
        <title>Uncovering the hidden diversity of litter-decomposition mechanisms in mushroom-forming fungi.</title>
        <authorList>
            <person name="Floudas D."/>
            <person name="Bentzer J."/>
            <person name="Ahren D."/>
            <person name="Johansson T."/>
            <person name="Persson P."/>
            <person name="Tunlid A."/>
        </authorList>
    </citation>
    <scope>NUCLEOTIDE SEQUENCE [LARGE SCALE GENOMIC DNA]</scope>
    <source>
        <strain evidence="3 4">CBS 291.85</strain>
    </source>
</reference>
<proteinExistence type="predicted"/>
<evidence type="ECO:0000313" key="4">
    <source>
        <dbReference type="Proteomes" id="UP000559256"/>
    </source>
</evidence>
<protein>
    <recommendedName>
        <fullName evidence="2">MULE transposase domain-containing protein</fullName>
    </recommendedName>
</protein>
<sequence length="569" mass="65172">MSTLFPMDPEPPSPSEKALDAPATTKNCSRNKCKKPFPILDKNTTCPKCREANTEQKRRNHAAAKRRREEEEHPCRDGCPLNPGEQLDGSEHEGSETDTETHTVPYTRFPDAESMFTSLRTAFNSMEKVLEFAGEYIIDQDPLVTDKEQVQMTVREIWQVTGYCWIVHNHPKMLTGHKTILYCCQDALHKQKSRKKQGPDTINRDTPGMHRYSCQSRLTVTSKNLSPANSRVKLVSLRIKHLEKHVSYYNVFMPGEASQIIRDNLLSSTPNSLVHQLQQLYPHLTSAQIHSAWTVMSEEIWKKDKDQLASAKMVLEEHRDVVDTFVATNEEGTVQLCWGLKPIASTVWKKSIVVEISMDATFETNAKHLELYCIMTEVDGVGMPLSYCLLSTINATEPGKQKHALEIWAWQVKEKYAVNPTFIHVDKDLGEIGMAQTVWPRAKIQICWWHQRKAVRERITKAELSTTPYDSVAAHKEFSFIDIDFVPPSRPDLREGSGRIPLWMSLHHQFQSKKKIQTKSRSAYQHHNTHGVKPDQLMAKQMPILTINMNPMLLKLQNESFAHQNDVKK</sequence>
<dbReference type="AlphaFoldDB" id="A0A8H5GZX6"/>